<dbReference type="PROSITE" id="PS51186">
    <property type="entry name" value="GNAT"/>
    <property type="match status" value="1"/>
</dbReference>
<protein>
    <recommendedName>
        <fullName evidence="1">N-acetyltransferase domain-containing protein</fullName>
    </recommendedName>
</protein>
<proteinExistence type="predicted"/>
<dbReference type="Pfam" id="PF13508">
    <property type="entry name" value="Acetyltransf_7"/>
    <property type="match status" value="1"/>
</dbReference>
<dbReference type="AlphaFoldDB" id="A0A9W8MS69"/>
<evidence type="ECO:0000259" key="1">
    <source>
        <dbReference type="PROSITE" id="PS51186"/>
    </source>
</evidence>
<evidence type="ECO:0000313" key="3">
    <source>
        <dbReference type="Proteomes" id="UP001148786"/>
    </source>
</evidence>
<dbReference type="Proteomes" id="UP001148786">
    <property type="component" value="Unassembled WGS sequence"/>
</dbReference>
<accession>A0A9W8MS69</accession>
<feature type="domain" description="N-acetyltransferase" evidence="1">
    <location>
        <begin position="1"/>
        <end position="88"/>
    </location>
</feature>
<reference evidence="2" key="1">
    <citation type="submission" date="2022-07" db="EMBL/GenBank/DDBJ databases">
        <title>Genome Sequence of Agrocybe chaxingu.</title>
        <authorList>
            <person name="Buettner E."/>
        </authorList>
    </citation>
    <scope>NUCLEOTIDE SEQUENCE</scope>
    <source>
        <strain evidence="2">MP-N11</strain>
    </source>
</reference>
<keyword evidence="3" id="KW-1185">Reference proteome</keyword>
<gene>
    <name evidence="2" type="ORF">NLJ89_g9069</name>
</gene>
<dbReference type="OrthoDB" id="41532at2759"/>
<dbReference type="SUPFAM" id="SSF55729">
    <property type="entry name" value="Acyl-CoA N-acyltransferases (Nat)"/>
    <property type="match status" value="1"/>
</dbReference>
<dbReference type="Gene3D" id="3.40.630.30">
    <property type="match status" value="1"/>
</dbReference>
<dbReference type="InterPro" id="IPR016181">
    <property type="entry name" value="Acyl_CoA_acyltransferase"/>
</dbReference>
<dbReference type="GO" id="GO:0016747">
    <property type="term" value="F:acyltransferase activity, transferring groups other than amino-acyl groups"/>
    <property type="evidence" value="ECO:0007669"/>
    <property type="project" value="InterPro"/>
</dbReference>
<dbReference type="CDD" id="cd04301">
    <property type="entry name" value="NAT_SF"/>
    <property type="match status" value="1"/>
</dbReference>
<organism evidence="2 3">
    <name type="scientific">Agrocybe chaxingu</name>
    <dbReference type="NCBI Taxonomy" id="84603"/>
    <lineage>
        <taxon>Eukaryota</taxon>
        <taxon>Fungi</taxon>
        <taxon>Dikarya</taxon>
        <taxon>Basidiomycota</taxon>
        <taxon>Agaricomycotina</taxon>
        <taxon>Agaricomycetes</taxon>
        <taxon>Agaricomycetidae</taxon>
        <taxon>Agaricales</taxon>
        <taxon>Agaricineae</taxon>
        <taxon>Strophariaceae</taxon>
        <taxon>Agrocybe</taxon>
    </lineage>
</organism>
<name>A0A9W8MS69_9AGAR</name>
<evidence type="ECO:0000313" key="2">
    <source>
        <dbReference type="EMBL" id="KAJ3502037.1"/>
    </source>
</evidence>
<dbReference type="InterPro" id="IPR000182">
    <property type="entry name" value="GNAT_dom"/>
</dbReference>
<comment type="caution">
    <text evidence="2">The sequence shown here is derived from an EMBL/GenBank/DDBJ whole genome shotgun (WGS) entry which is preliminary data.</text>
</comment>
<sequence length="90" mass="10275">MWVRPEYRGQSVGRILIERAFEFVRQDEAEGEGAKKKKDRIAMLRVRNANASAIGLYEKTGFRRTLIDDAELEEGQSPGQSWMSINLSSK</sequence>
<dbReference type="EMBL" id="JANKHO010001338">
    <property type="protein sequence ID" value="KAJ3502037.1"/>
    <property type="molecule type" value="Genomic_DNA"/>
</dbReference>